<keyword evidence="3" id="KW-0255">Endonuclease</keyword>
<dbReference type="SUPFAM" id="SSF52980">
    <property type="entry name" value="Restriction endonuclease-like"/>
    <property type="match status" value="1"/>
</dbReference>
<dbReference type="Proteomes" id="UP001384579">
    <property type="component" value="Unassembled WGS sequence"/>
</dbReference>
<evidence type="ECO:0000259" key="2">
    <source>
        <dbReference type="Pfam" id="PF05685"/>
    </source>
</evidence>
<organism evidence="3 4">
    <name type="scientific">Microcoleus anatoxicus PTRS2</name>
    <dbReference type="NCBI Taxonomy" id="2705321"/>
    <lineage>
        <taxon>Bacteria</taxon>
        <taxon>Bacillati</taxon>
        <taxon>Cyanobacteriota</taxon>
        <taxon>Cyanophyceae</taxon>
        <taxon>Oscillatoriophycideae</taxon>
        <taxon>Oscillatoriales</taxon>
        <taxon>Microcoleaceae</taxon>
        <taxon>Microcoleus</taxon>
        <taxon>Microcoleus anatoxicus</taxon>
    </lineage>
</organism>
<reference evidence="3 4" key="1">
    <citation type="journal article" date="2020" name="Harmful Algae">
        <title>Molecular and morphological characterization of a novel dihydroanatoxin-a producing Microcoleus species (cyanobacteria) from the Russian River, California, USA.</title>
        <authorList>
            <person name="Conklin K.Y."/>
            <person name="Stancheva R."/>
            <person name="Otten T.G."/>
            <person name="Fadness R."/>
            <person name="Boyer G.L."/>
            <person name="Read B."/>
            <person name="Zhang X."/>
            <person name="Sheath R.G."/>
        </authorList>
    </citation>
    <scope>NUCLEOTIDE SEQUENCE [LARGE SCALE GENOMIC DNA]</scope>
    <source>
        <strain evidence="3 4">PTRS2</strain>
    </source>
</reference>
<evidence type="ECO:0000256" key="1">
    <source>
        <dbReference type="SAM" id="MobiDB-lite"/>
    </source>
</evidence>
<keyword evidence="3" id="KW-0540">Nuclease</keyword>
<dbReference type="CDD" id="cd06260">
    <property type="entry name" value="DUF820-like"/>
    <property type="match status" value="1"/>
</dbReference>
<dbReference type="PANTHER" id="PTHR33352:SF2">
    <property type="entry name" value="SLL0995 PROTEIN"/>
    <property type="match status" value="1"/>
</dbReference>
<dbReference type="GO" id="GO:0004519">
    <property type="term" value="F:endonuclease activity"/>
    <property type="evidence" value="ECO:0007669"/>
    <property type="project" value="UniProtKB-KW"/>
</dbReference>
<dbReference type="PANTHER" id="PTHR33352">
    <property type="entry name" value="SLR1095 PROTEIN"/>
    <property type="match status" value="1"/>
</dbReference>
<sequence>MVTQLQSPDKSNIIYPDDNGEPMSDNTEQFRLIVWIKENSELLFANDPNVFVAGDLLWYPVEGNNKLCQAPDVMVVFGRPKGYRGSYQQWKEDGIAPQVVFEIWSPGNRPAPMIQKFKFYERYGVEEYYLYDPQSLELTGWQRQAEQLEAIEQIDGWISPRLGVRFQLSDKGLEMFDPSGEAFMSFVELAQLRREAQARAIEAEQLRQQAEQLQQQAEQRATETEALLEQERSRSQALESRLREMGIDPNQL</sequence>
<dbReference type="InterPro" id="IPR012296">
    <property type="entry name" value="Nuclease_put_TT1808"/>
</dbReference>
<dbReference type="Gene3D" id="3.90.1570.10">
    <property type="entry name" value="tt1808, chain A"/>
    <property type="match status" value="1"/>
</dbReference>
<name>A0ABU8YHT2_9CYAN</name>
<accession>A0ABU8YHT2</accession>
<proteinExistence type="predicted"/>
<dbReference type="InterPro" id="IPR011335">
    <property type="entry name" value="Restrct_endonuc-II-like"/>
</dbReference>
<evidence type="ECO:0000313" key="4">
    <source>
        <dbReference type="Proteomes" id="UP001384579"/>
    </source>
</evidence>
<feature type="domain" description="Putative restriction endonuclease" evidence="2">
    <location>
        <begin position="43"/>
        <end position="153"/>
    </location>
</feature>
<keyword evidence="4" id="KW-1185">Reference proteome</keyword>
<feature type="compositionally biased region" description="Basic and acidic residues" evidence="1">
    <location>
        <begin position="229"/>
        <end position="246"/>
    </location>
</feature>
<keyword evidence="3" id="KW-0378">Hydrolase</keyword>
<evidence type="ECO:0000313" key="3">
    <source>
        <dbReference type="EMBL" id="MEK0183927.1"/>
    </source>
</evidence>
<feature type="compositionally biased region" description="Polar residues" evidence="1">
    <location>
        <begin position="1"/>
        <end position="10"/>
    </location>
</feature>
<comment type="caution">
    <text evidence="3">The sequence shown here is derived from an EMBL/GenBank/DDBJ whole genome shotgun (WGS) entry which is preliminary data.</text>
</comment>
<dbReference type="RefSeq" id="WP_340522083.1">
    <property type="nucleotide sequence ID" value="NZ_JBBLXS010000026.1"/>
</dbReference>
<protein>
    <submittedName>
        <fullName evidence="3">Uma2 family endonuclease</fullName>
    </submittedName>
</protein>
<feature type="region of interest" description="Disordered" evidence="1">
    <location>
        <begin position="226"/>
        <end position="252"/>
    </location>
</feature>
<dbReference type="EMBL" id="JBBLXS010000026">
    <property type="protein sequence ID" value="MEK0183927.1"/>
    <property type="molecule type" value="Genomic_DNA"/>
</dbReference>
<feature type="region of interest" description="Disordered" evidence="1">
    <location>
        <begin position="1"/>
        <end position="22"/>
    </location>
</feature>
<gene>
    <name evidence="3" type="ORF">WMG39_03585</name>
</gene>
<dbReference type="Pfam" id="PF05685">
    <property type="entry name" value="Uma2"/>
    <property type="match status" value="1"/>
</dbReference>
<dbReference type="InterPro" id="IPR008538">
    <property type="entry name" value="Uma2"/>
</dbReference>